<evidence type="ECO:0000256" key="4">
    <source>
        <dbReference type="ARBA" id="ARBA00022729"/>
    </source>
</evidence>
<keyword evidence="10" id="KW-1185">Reference proteome</keyword>
<evidence type="ECO:0000259" key="8">
    <source>
        <dbReference type="PROSITE" id="PS51779"/>
    </source>
</evidence>
<name>B8E013_DICTD</name>
<keyword evidence="4" id="KW-0732">Signal</keyword>
<reference evidence="10" key="1">
    <citation type="journal article" date="2016" name="Front. Microbiol.">
        <title>The complete genome sequence of hyperthermophile Dictyoglomus turgidum DSM 6724 reveals a specialized carbohydrate fermentor.</title>
        <authorList>
            <person name="Brumm P.J."/>
            <person name="Gowda K."/>
            <person name="Robb F.T."/>
            <person name="Mead D.A."/>
        </authorList>
    </citation>
    <scope>NUCLEOTIDE SEQUENCE [LARGE SCALE GENOMIC DNA]</scope>
    <source>
        <strain evidence="10">DSM 6724 / Z-1310</strain>
    </source>
</reference>
<evidence type="ECO:0000256" key="6">
    <source>
        <dbReference type="ARBA" id="ARBA00023136"/>
    </source>
</evidence>
<keyword evidence="6" id="KW-0472">Membrane</keyword>
<dbReference type="InterPro" id="IPR000184">
    <property type="entry name" value="Bac_surfAg_D15"/>
</dbReference>
<dbReference type="STRING" id="515635.Dtur_0815"/>
<dbReference type="EnsemblBacteria" id="ACK42096">
    <property type="protein sequence ID" value="ACK42096"/>
    <property type="gene ID" value="Dtur_0815"/>
</dbReference>
<dbReference type="InterPro" id="IPR023707">
    <property type="entry name" value="OM_assembly_BamA"/>
</dbReference>
<dbReference type="Proteomes" id="UP000007719">
    <property type="component" value="Chromosome"/>
</dbReference>
<dbReference type="PANTHER" id="PTHR12815:SF47">
    <property type="entry name" value="TRANSLOCATION AND ASSEMBLY MODULE SUBUNIT TAMA"/>
    <property type="match status" value="1"/>
</dbReference>
<feature type="domain" description="POTRA" evidence="8">
    <location>
        <begin position="27"/>
        <end position="98"/>
    </location>
</feature>
<dbReference type="Gene3D" id="2.40.160.50">
    <property type="entry name" value="membrane protein fhac: a member of the omp85/tpsb transporter family"/>
    <property type="match status" value="1"/>
</dbReference>
<dbReference type="Gene3D" id="3.10.20.310">
    <property type="entry name" value="membrane protein fhac"/>
    <property type="match status" value="5"/>
</dbReference>
<dbReference type="KEGG" id="dtu:Dtur_0815"/>
<keyword evidence="5" id="KW-0677">Repeat</keyword>
<evidence type="ECO:0000256" key="7">
    <source>
        <dbReference type="ARBA" id="ARBA00023237"/>
    </source>
</evidence>
<proteinExistence type="predicted"/>
<comment type="subcellular location">
    <subcellularLocation>
        <location evidence="1">Membrane</location>
    </subcellularLocation>
</comment>
<keyword evidence="2" id="KW-1134">Transmembrane beta strand</keyword>
<dbReference type="PIRSF" id="PIRSF006076">
    <property type="entry name" value="OM_assembly_OMP85"/>
    <property type="match status" value="1"/>
</dbReference>
<dbReference type="InterPro" id="IPR034746">
    <property type="entry name" value="POTRA"/>
</dbReference>
<gene>
    <name evidence="9" type="ordered locus">Dtur_0815</name>
</gene>
<dbReference type="GO" id="GO:0071709">
    <property type="term" value="P:membrane assembly"/>
    <property type="evidence" value="ECO:0007669"/>
    <property type="project" value="InterPro"/>
</dbReference>
<dbReference type="AlphaFoldDB" id="B8E013"/>
<dbReference type="InterPro" id="IPR010827">
    <property type="entry name" value="BamA/TamA_POTRA"/>
</dbReference>
<dbReference type="Pfam" id="PF01103">
    <property type="entry name" value="Omp85"/>
    <property type="match status" value="1"/>
</dbReference>
<feature type="domain" description="POTRA" evidence="8">
    <location>
        <begin position="402"/>
        <end position="473"/>
    </location>
</feature>
<evidence type="ECO:0000256" key="3">
    <source>
        <dbReference type="ARBA" id="ARBA00022692"/>
    </source>
</evidence>
<dbReference type="RefSeq" id="WP_012583180.1">
    <property type="nucleotide sequence ID" value="NC_011661.1"/>
</dbReference>
<feature type="domain" description="POTRA" evidence="8">
    <location>
        <begin position="474"/>
        <end position="548"/>
    </location>
</feature>
<organism evidence="9 10">
    <name type="scientific">Dictyoglomus turgidum (strain DSM 6724 / Z-1310)</name>
    <dbReference type="NCBI Taxonomy" id="515635"/>
    <lineage>
        <taxon>Bacteria</taxon>
        <taxon>Pseudomonadati</taxon>
        <taxon>Dictyoglomota</taxon>
        <taxon>Dictyoglomia</taxon>
        <taxon>Dictyoglomales</taxon>
        <taxon>Dictyoglomaceae</taxon>
        <taxon>Dictyoglomus</taxon>
    </lineage>
</organism>
<protein>
    <submittedName>
        <fullName evidence="9">Surface antigen (D15)</fullName>
    </submittedName>
</protein>
<evidence type="ECO:0000256" key="2">
    <source>
        <dbReference type="ARBA" id="ARBA00022452"/>
    </source>
</evidence>
<dbReference type="PROSITE" id="PS51779">
    <property type="entry name" value="POTRA"/>
    <property type="match status" value="3"/>
</dbReference>
<evidence type="ECO:0000313" key="10">
    <source>
        <dbReference type="Proteomes" id="UP000007719"/>
    </source>
</evidence>
<dbReference type="InParanoid" id="B8E013"/>
<dbReference type="Pfam" id="PF07244">
    <property type="entry name" value="POTRA"/>
    <property type="match status" value="5"/>
</dbReference>
<evidence type="ECO:0000256" key="5">
    <source>
        <dbReference type="ARBA" id="ARBA00022737"/>
    </source>
</evidence>
<evidence type="ECO:0000256" key="1">
    <source>
        <dbReference type="ARBA" id="ARBA00004370"/>
    </source>
</evidence>
<dbReference type="InterPro" id="IPR039910">
    <property type="entry name" value="D15-like"/>
</dbReference>
<accession>B8E013</accession>
<keyword evidence="3" id="KW-0812">Transmembrane</keyword>
<dbReference type="HOGENOM" id="CLU_007664_1_1_0"/>
<dbReference type="EMBL" id="CP001251">
    <property type="protein sequence ID" value="ACK42096.1"/>
    <property type="molecule type" value="Genomic_DNA"/>
</dbReference>
<sequence length="961" mass="109088">MGLDKRFIFILVLIFALVCATFAQSEYRIADIIIKGNQKISSQEILKIAGINKGMNIRDEQIDKVKEKLDSSTYFISVVINKISGKDGIILEINVVESPFLIFISGISFQGLQKISIKDLQNLIILPTIGWVTDELVWEQRRRFMSTGYFSKVDVKEVKSDGSIIVVFNFQENPILERIEIKGIQSLKREDVLSMIGISEGILISEDDLMAKRDVLLKSNIFSKVEFNIDKKDNKLCLIIDLEENPLISRVILEGNNKSSIKDIQNILFISGDVSENSILLKDKVYYSEDLMGLWKNKLLDSGYFKGVEITSKRNDKIVEVKIVVTENPWVVSVDVKGLINAKKDKVMEIISKRGRGFLSDKYLNNLKGKLLDTGWFSSVDVKIIITPNNYAYLTFIVNEYPILKSIEYSGLKLLSQEEIKKYSILKEGDFVSDDKVEEQITKFEGVGYFSKVKVEKNIENDKISLNFIFTENPEIKKIVFDGLLGISEREIKQILLNREGQPFNQIFLDKDVQNILALLQNKGYVFASIENVIFNEKGELIFYFKDYKVEDIQVEIIPPTETSSLSFLAIFRRPTDKNVISREISLSVGESVNIEKIKADLQRIYNVGIFEDVSVRFDRGSTEDKVKVVYVAKEKLSGSFNFGGGYATDVGLYGFVEYKEGNLFGKAQQLSLQLSLTSSAKINYQLSFKDPWFLGGRNAFQLDLYDRKVTVTDATISSTSTLEKAGGAFSFSYPLENFWSISLGFKYENIIPIESATMTSSTTVASFNVGIWRDTRDFYVNPTQGSRQYLNIEFAGGGSESNFTKYNADFQWHIPLTNREDLISISKQKERQVLSLRIGFGFEEGNFPSTELFTLGGAGSIRGFSDNIFKGDTYVLLNVQYRIPLGNNLYGVLFVDSGNAWYRQDLSSFSDIKLYTGIGFGLRYDTLIIPIRFDFGYNFGNDPSDPNTKWRVHFSFGDIF</sequence>
<dbReference type="OrthoDB" id="9776356at2"/>
<dbReference type="GO" id="GO:0019867">
    <property type="term" value="C:outer membrane"/>
    <property type="evidence" value="ECO:0007669"/>
    <property type="project" value="InterPro"/>
</dbReference>
<evidence type="ECO:0000313" key="9">
    <source>
        <dbReference type="EMBL" id="ACK42096.1"/>
    </source>
</evidence>
<keyword evidence="7" id="KW-0998">Cell outer membrane</keyword>
<dbReference type="eggNOG" id="COG4775">
    <property type="taxonomic scope" value="Bacteria"/>
</dbReference>
<dbReference type="PANTHER" id="PTHR12815">
    <property type="entry name" value="SORTING AND ASSEMBLY MACHINERY SAMM50 PROTEIN FAMILY MEMBER"/>
    <property type="match status" value="1"/>
</dbReference>